<organism evidence="1 2">
    <name type="scientific">Daphnia magna</name>
    <dbReference type="NCBI Taxonomy" id="35525"/>
    <lineage>
        <taxon>Eukaryota</taxon>
        <taxon>Metazoa</taxon>
        <taxon>Ecdysozoa</taxon>
        <taxon>Arthropoda</taxon>
        <taxon>Crustacea</taxon>
        <taxon>Branchiopoda</taxon>
        <taxon>Diplostraca</taxon>
        <taxon>Cladocera</taxon>
        <taxon>Anomopoda</taxon>
        <taxon>Daphniidae</taxon>
        <taxon>Daphnia</taxon>
    </lineage>
</organism>
<dbReference type="Proteomes" id="UP001234178">
    <property type="component" value="Unassembled WGS sequence"/>
</dbReference>
<gene>
    <name evidence="1" type="ORF">OUZ56_003300</name>
</gene>
<name>A0ABR0A8R1_9CRUS</name>
<accession>A0ABR0A8R1</accession>
<sequence length="97" mass="11166">MYGSMSKRNFLLLFLGDYPQLCPCKDDQVAQHFEKLIHIQNARAHALIRSRSRKNGPGNKTEWRARSHFLGLNFNYLFLLIRGDFKELTAKKGRGGG</sequence>
<evidence type="ECO:0000313" key="1">
    <source>
        <dbReference type="EMBL" id="KAK4021384.1"/>
    </source>
</evidence>
<keyword evidence="2" id="KW-1185">Reference proteome</keyword>
<protein>
    <submittedName>
        <fullName evidence="1">Uncharacterized protein</fullName>
    </submittedName>
</protein>
<dbReference type="EMBL" id="JAOYFB010000036">
    <property type="protein sequence ID" value="KAK4021384.1"/>
    <property type="molecule type" value="Genomic_DNA"/>
</dbReference>
<evidence type="ECO:0000313" key="2">
    <source>
        <dbReference type="Proteomes" id="UP001234178"/>
    </source>
</evidence>
<proteinExistence type="predicted"/>
<comment type="caution">
    <text evidence="1">The sequence shown here is derived from an EMBL/GenBank/DDBJ whole genome shotgun (WGS) entry which is preliminary data.</text>
</comment>
<reference evidence="1 2" key="1">
    <citation type="journal article" date="2023" name="Nucleic Acids Res.">
        <title>The hologenome of Daphnia magna reveals possible DNA methylation and microbiome-mediated evolution of the host genome.</title>
        <authorList>
            <person name="Chaturvedi A."/>
            <person name="Li X."/>
            <person name="Dhandapani V."/>
            <person name="Marshall H."/>
            <person name="Kissane S."/>
            <person name="Cuenca-Cambronero M."/>
            <person name="Asole G."/>
            <person name="Calvet F."/>
            <person name="Ruiz-Romero M."/>
            <person name="Marangio P."/>
            <person name="Guigo R."/>
            <person name="Rago D."/>
            <person name="Mirbahai L."/>
            <person name="Eastwood N."/>
            <person name="Colbourne J.K."/>
            <person name="Zhou J."/>
            <person name="Mallon E."/>
            <person name="Orsini L."/>
        </authorList>
    </citation>
    <scope>NUCLEOTIDE SEQUENCE [LARGE SCALE GENOMIC DNA]</scope>
    <source>
        <strain evidence="1">LRV0_1</strain>
    </source>
</reference>